<dbReference type="PANTHER" id="PTHR47861">
    <property type="entry name" value="FKBP-TYPE PEPTIDYL-PROLYL CIS-TRANS ISOMERASE SLYD"/>
    <property type="match status" value="1"/>
</dbReference>
<dbReference type="PROSITE" id="PS50059">
    <property type="entry name" value="FKBP_PPIASE"/>
    <property type="match status" value="1"/>
</dbReference>
<keyword evidence="5 9" id="KW-0697">Rotamase</keyword>
<name>A0A3A4QSR4_9BACT</name>
<dbReference type="EMBL" id="QZJZ01000087">
    <property type="protein sequence ID" value="RJP57030.1"/>
    <property type="molecule type" value="Genomic_DNA"/>
</dbReference>
<comment type="function">
    <text evidence="8">Also involved in hydrogenase metallocenter assembly, probably by participating in the nickel insertion step. This function in hydrogenase biosynthesis requires chaperone activity and the presence of the metal-binding domain, but not PPIase activity.</text>
</comment>
<feature type="domain" description="PPIase FKBP-type" evidence="11">
    <location>
        <begin position="5"/>
        <end position="87"/>
    </location>
</feature>
<comment type="caution">
    <text evidence="12">The sequence shown here is derived from an EMBL/GenBank/DDBJ whole genome shotgun (WGS) entry which is preliminary data.</text>
</comment>
<keyword evidence="4" id="KW-0963">Cytoplasm</keyword>
<dbReference type="GO" id="GO:0003755">
    <property type="term" value="F:peptidyl-prolyl cis-trans isomerase activity"/>
    <property type="evidence" value="ECO:0007669"/>
    <property type="project" value="UniProtKB-UniRule"/>
</dbReference>
<dbReference type="GO" id="GO:0005737">
    <property type="term" value="C:cytoplasm"/>
    <property type="evidence" value="ECO:0007669"/>
    <property type="project" value="UniProtKB-SubCell"/>
</dbReference>
<accession>A0A3A4QSR4</accession>
<evidence type="ECO:0000256" key="10">
    <source>
        <dbReference type="RuleBase" id="RU003915"/>
    </source>
</evidence>
<dbReference type="PANTHER" id="PTHR47861:SF3">
    <property type="entry name" value="FKBP-TYPE PEPTIDYL-PROLYL CIS-TRANS ISOMERASE SLYD"/>
    <property type="match status" value="1"/>
</dbReference>
<evidence type="ECO:0000313" key="13">
    <source>
        <dbReference type="Proteomes" id="UP000266426"/>
    </source>
</evidence>
<reference evidence="12 13" key="1">
    <citation type="journal article" date="2017" name="ISME J.">
        <title>Energy and carbon metabolisms in a deep terrestrial subsurface fluid microbial community.</title>
        <authorList>
            <person name="Momper L."/>
            <person name="Jungbluth S.P."/>
            <person name="Lee M.D."/>
            <person name="Amend J.P."/>
        </authorList>
    </citation>
    <scope>NUCLEOTIDE SEQUENCE [LARGE SCALE GENOMIC DNA]</scope>
    <source>
        <strain evidence="12">SURF_26</strain>
    </source>
</reference>
<evidence type="ECO:0000256" key="6">
    <source>
        <dbReference type="ARBA" id="ARBA00023186"/>
    </source>
</evidence>
<keyword evidence="7 9" id="KW-0413">Isomerase</keyword>
<dbReference type="Proteomes" id="UP000266426">
    <property type="component" value="Unassembled WGS sequence"/>
</dbReference>
<dbReference type="InterPro" id="IPR046357">
    <property type="entry name" value="PPIase_dom_sf"/>
</dbReference>
<evidence type="ECO:0000256" key="1">
    <source>
        <dbReference type="ARBA" id="ARBA00000971"/>
    </source>
</evidence>
<evidence type="ECO:0000256" key="8">
    <source>
        <dbReference type="ARBA" id="ARBA00037071"/>
    </source>
</evidence>
<evidence type="ECO:0000256" key="2">
    <source>
        <dbReference type="ARBA" id="ARBA00004496"/>
    </source>
</evidence>
<dbReference type="Gene3D" id="3.10.50.40">
    <property type="match status" value="1"/>
</dbReference>
<evidence type="ECO:0000256" key="5">
    <source>
        <dbReference type="ARBA" id="ARBA00023110"/>
    </source>
</evidence>
<dbReference type="GO" id="GO:0042026">
    <property type="term" value="P:protein refolding"/>
    <property type="evidence" value="ECO:0007669"/>
    <property type="project" value="UniProtKB-ARBA"/>
</dbReference>
<dbReference type="InterPro" id="IPR001179">
    <property type="entry name" value="PPIase_FKBP_dom"/>
</dbReference>
<dbReference type="EC" id="5.2.1.8" evidence="10"/>
<gene>
    <name evidence="12" type="ORF">C4541_11140</name>
</gene>
<evidence type="ECO:0000256" key="3">
    <source>
        <dbReference type="ARBA" id="ARBA00006577"/>
    </source>
</evidence>
<evidence type="ECO:0000256" key="9">
    <source>
        <dbReference type="PROSITE-ProRule" id="PRU00277"/>
    </source>
</evidence>
<protein>
    <recommendedName>
        <fullName evidence="10">Peptidyl-prolyl cis-trans isomerase</fullName>
        <ecNumber evidence="10">5.2.1.8</ecNumber>
    </recommendedName>
</protein>
<organism evidence="12 13">
    <name type="scientific">Candidatus Auribacter fodinae</name>
    <dbReference type="NCBI Taxonomy" id="2093366"/>
    <lineage>
        <taxon>Bacteria</taxon>
        <taxon>Pseudomonadati</taxon>
        <taxon>Candidatus Auribacterota</taxon>
        <taxon>Candidatus Auribacteria</taxon>
        <taxon>Candidatus Auribacterales</taxon>
        <taxon>Candidatus Auribacteraceae</taxon>
        <taxon>Candidatus Auribacter</taxon>
    </lineage>
</organism>
<dbReference type="AlphaFoldDB" id="A0A3A4QSR4"/>
<dbReference type="Pfam" id="PF00254">
    <property type="entry name" value="FKBP_C"/>
    <property type="match status" value="1"/>
</dbReference>
<comment type="subcellular location">
    <subcellularLocation>
        <location evidence="2">Cytoplasm</location>
    </subcellularLocation>
</comment>
<evidence type="ECO:0000259" key="11">
    <source>
        <dbReference type="PROSITE" id="PS50059"/>
    </source>
</evidence>
<comment type="similarity">
    <text evidence="3 10">Belongs to the FKBP-type PPIase family.</text>
</comment>
<comment type="catalytic activity">
    <reaction evidence="1 9 10">
        <text>[protein]-peptidylproline (omega=180) = [protein]-peptidylproline (omega=0)</text>
        <dbReference type="Rhea" id="RHEA:16237"/>
        <dbReference type="Rhea" id="RHEA-COMP:10747"/>
        <dbReference type="Rhea" id="RHEA-COMP:10748"/>
        <dbReference type="ChEBI" id="CHEBI:83833"/>
        <dbReference type="ChEBI" id="CHEBI:83834"/>
        <dbReference type="EC" id="5.2.1.8"/>
    </reaction>
</comment>
<dbReference type="SUPFAM" id="SSF54534">
    <property type="entry name" value="FKBP-like"/>
    <property type="match status" value="1"/>
</dbReference>
<keyword evidence="6" id="KW-0143">Chaperone</keyword>
<sequence length="140" mass="15117">MIEKGNVVKVDYTLTVDGEVIDSSKGNDPLEVTVGSGQVITGFDNALIGMKLNEKKSVQIAPEEAYGPVNDQAFTDVPKDMLPPHITPEVGMLLSVGSPDGRSQQARISEIKEDVIVLDFNHPLAGKALNFDIEVVEIEK</sequence>
<evidence type="ECO:0000256" key="4">
    <source>
        <dbReference type="ARBA" id="ARBA00022490"/>
    </source>
</evidence>
<evidence type="ECO:0000256" key="7">
    <source>
        <dbReference type="ARBA" id="ARBA00023235"/>
    </source>
</evidence>
<proteinExistence type="inferred from homology"/>
<evidence type="ECO:0000313" key="12">
    <source>
        <dbReference type="EMBL" id="RJP57030.1"/>
    </source>
</evidence>